<keyword evidence="4" id="KW-0479">Metal-binding</keyword>
<evidence type="ECO:0000256" key="5">
    <source>
        <dbReference type="ARBA" id="ARBA00022764"/>
    </source>
</evidence>
<feature type="region of interest" description="Disordered" evidence="8">
    <location>
        <begin position="1"/>
        <end position="21"/>
    </location>
</feature>
<dbReference type="SUPFAM" id="SSF49503">
    <property type="entry name" value="Cupredoxins"/>
    <property type="match status" value="1"/>
</dbReference>
<organism evidence="11 12">
    <name type="scientific">Streptomyces venetus</name>
    <dbReference type="NCBI Taxonomy" id="1701086"/>
    <lineage>
        <taxon>Bacteria</taxon>
        <taxon>Bacillati</taxon>
        <taxon>Actinomycetota</taxon>
        <taxon>Actinomycetes</taxon>
        <taxon>Kitasatosporales</taxon>
        <taxon>Streptomycetaceae</taxon>
        <taxon>Streptomyces</taxon>
    </lineage>
</organism>
<keyword evidence="6" id="KW-0249">Electron transport</keyword>
<proteinExistence type="predicted"/>
<reference evidence="12" key="1">
    <citation type="journal article" date="2019" name="Int. J. Syst. Evol. Microbiol.">
        <title>The Global Catalogue of Microorganisms (GCM) 10K type strain sequencing project: providing services to taxonomists for standard genome sequencing and annotation.</title>
        <authorList>
            <consortium name="The Broad Institute Genomics Platform"/>
            <consortium name="The Broad Institute Genome Sequencing Center for Infectious Disease"/>
            <person name="Wu L."/>
            <person name="Ma J."/>
        </authorList>
    </citation>
    <scope>NUCLEOTIDE SEQUENCE [LARGE SCALE GENOMIC DNA]</scope>
    <source>
        <strain evidence="12">JCM 31290</strain>
    </source>
</reference>
<dbReference type="InterPro" id="IPR052721">
    <property type="entry name" value="ET_Amicyanin"/>
</dbReference>
<gene>
    <name evidence="11" type="ORF">GCM10023086_06070</name>
</gene>
<keyword evidence="9" id="KW-0472">Membrane</keyword>
<evidence type="ECO:0000256" key="9">
    <source>
        <dbReference type="SAM" id="Phobius"/>
    </source>
</evidence>
<dbReference type="InterPro" id="IPR035668">
    <property type="entry name" value="Amicyanin"/>
</dbReference>
<dbReference type="PRINTS" id="PR00155">
    <property type="entry name" value="AMICYANIN"/>
</dbReference>
<comment type="caution">
    <text evidence="11">The sequence shown here is derived from an EMBL/GenBank/DDBJ whole genome shotgun (WGS) entry which is preliminary data.</text>
</comment>
<protein>
    <recommendedName>
        <fullName evidence="10">Blue (type 1) copper domain-containing protein</fullName>
    </recommendedName>
</protein>
<evidence type="ECO:0000256" key="2">
    <source>
        <dbReference type="ARBA" id="ARBA00004418"/>
    </source>
</evidence>
<evidence type="ECO:0000256" key="8">
    <source>
        <dbReference type="SAM" id="MobiDB-lite"/>
    </source>
</evidence>
<dbReference type="Pfam" id="PF00127">
    <property type="entry name" value="Copper-bind"/>
    <property type="match status" value="1"/>
</dbReference>
<sequence length="360" mass="35817">MHTDDTTAPAPPQRHRRSQVGNRVLLATGAGAGLAAAACFGLLQASSGVAAPQTAKPAAEAHSMAGEAQPAAADTKAADHTIEIKDFKFAQPKLTVKVGQTVKWVNEDTAPHTVTTTSGPAKFDSGTLNKGDSWSYTFTKPGTYEYYCAVHPDMTASVTVVADDSGGSTGGSGGGSTGGSTGGHTGGSTGGSTGGGTGGSTGGGTGGSTGGGTGGSTGGGTGGSTGGGSSSGGTGGGDDGDDKQCASVQQVLLPILQHLNKAHLEESPGQQVQDALKLDSYIKMHTVWVESILTPAVNGGGGVADDTLGVLLQHVNKAHLEESPGQQVADILNPDAYVKMHTVWAEHMLAPTTDYLTDSC</sequence>
<keyword evidence="12" id="KW-1185">Reference proteome</keyword>
<dbReference type="Gene3D" id="2.60.40.420">
    <property type="entry name" value="Cupredoxins - blue copper proteins"/>
    <property type="match status" value="1"/>
</dbReference>
<evidence type="ECO:0000256" key="1">
    <source>
        <dbReference type="ARBA" id="ARBA00001935"/>
    </source>
</evidence>
<dbReference type="PANTHER" id="PTHR36507">
    <property type="entry name" value="BLL1555 PROTEIN"/>
    <property type="match status" value="1"/>
</dbReference>
<name>A0ABP8F421_9ACTN</name>
<dbReference type="Proteomes" id="UP001501115">
    <property type="component" value="Unassembled WGS sequence"/>
</dbReference>
<dbReference type="CDD" id="cd13921">
    <property type="entry name" value="Amicyanin"/>
    <property type="match status" value="1"/>
</dbReference>
<evidence type="ECO:0000256" key="4">
    <source>
        <dbReference type="ARBA" id="ARBA00022723"/>
    </source>
</evidence>
<feature type="compositionally biased region" description="Gly residues" evidence="8">
    <location>
        <begin position="167"/>
        <end position="237"/>
    </location>
</feature>
<evidence type="ECO:0000259" key="10">
    <source>
        <dbReference type="Pfam" id="PF00127"/>
    </source>
</evidence>
<comment type="cofactor">
    <cofactor evidence="1">
        <name>Cu cation</name>
        <dbReference type="ChEBI" id="CHEBI:23378"/>
    </cofactor>
</comment>
<evidence type="ECO:0000256" key="3">
    <source>
        <dbReference type="ARBA" id="ARBA00022448"/>
    </source>
</evidence>
<keyword evidence="7" id="KW-0186">Copper</keyword>
<dbReference type="EMBL" id="BAABET010000001">
    <property type="protein sequence ID" value="GAA4294216.1"/>
    <property type="molecule type" value="Genomic_DNA"/>
</dbReference>
<evidence type="ECO:0000313" key="11">
    <source>
        <dbReference type="EMBL" id="GAA4294216.1"/>
    </source>
</evidence>
<keyword evidence="3" id="KW-0813">Transport</keyword>
<dbReference type="PANTHER" id="PTHR36507:SF1">
    <property type="entry name" value="BLL1555 PROTEIN"/>
    <property type="match status" value="1"/>
</dbReference>
<keyword evidence="9" id="KW-0812">Transmembrane</keyword>
<evidence type="ECO:0000256" key="6">
    <source>
        <dbReference type="ARBA" id="ARBA00022982"/>
    </source>
</evidence>
<feature type="region of interest" description="Disordered" evidence="8">
    <location>
        <begin position="166"/>
        <end position="244"/>
    </location>
</feature>
<dbReference type="RefSeq" id="WP_345659754.1">
    <property type="nucleotide sequence ID" value="NZ_BAABET010000001.1"/>
</dbReference>
<feature type="transmembrane region" description="Helical" evidence="9">
    <location>
        <begin position="24"/>
        <end position="43"/>
    </location>
</feature>
<dbReference type="InterPro" id="IPR008972">
    <property type="entry name" value="Cupredoxin"/>
</dbReference>
<dbReference type="InterPro" id="IPR000923">
    <property type="entry name" value="BlueCu_1"/>
</dbReference>
<feature type="domain" description="Blue (type 1) copper" evidence="10">
    <location>
        <begin position="80"/>
        <end position="160"/>
    </location>
</feature>
<keyword evidence="9" id="KW-1133">Transmembrane helix</keyword>
<keyword evidence="5" id="KW-0574">Periplasm</keyword>
<evidence type="ECO:0000256" key="7">
    <source>
        <dbReference type="ARBA" id="ARBA00023008"/>
    </source>
</evidence>
<comment type="subcellular location">
    <subcellularLocation>
        <location evidence="2">Periplasm</location>
    </subcellularLocation>
</comment>
<dbReference type="InterPro" id="IPR002386">
    <property type="entry name" value="Amicyanin/Pseudoazurin"/>
</dbReference>
<accession>A0ABP8F421</accession>
<evidence type="ECO:0000313" key="12">
    <source>
        <dbReference type="Proteomes" id="UP001501115"/>
    </source>
</evidence>